<dbReference type="Gene3D" id="3.30.420.10">
    <property type="entry name" value="Ribonuclease H-like superfamily/Ribonuclease H"/>
    <property type="match status" value="1"/>
</dbReference>
<evidence type="ECO:0000256" key="1">
    <source>
        <dbReference type="SAM" id="MobiDB-lite"/>
    </source>
</evidence>
<keyword evidence="4" id="KW-1185">Reference proteome</keyword>
<dbReference type="PANTHER" id="PTHR38462">
    <property type="entry name" value="EXONUCLEASE-LIKE PROTEIN"/>
    <property type="match status" value="1"/>
</dbReference>
<dbReference type="GO" id="GO:0004527">
    <property type="term" value="F:exonuclease activity"/>
    <property type="evidence" value="ECO:0007669"/>
    <property type="project" value="UniProtKB-KW"/>
</dbReference>
<proteinExistence type="predicted"/>
<evidence type="ECO:0000259" key="2">
    <source>
        <dbReference type="Pfam" id="PF13482"/>
    </source>
</evidence>
<gene>
    <name evidence="3" type="ORF">DT603_08595</name>
</gene>
<evidence type="ECO:0000313" key="4">
    <source>
        <dbReference type="Proteomes" id="UP001429354"/>
    </source>
</evidence>
<feature type="compositionally biased region" description="Low complexity" evidence="1">
    <location>
        <begin position="64"/>
        <end position="86"/>
    </location>
</feature>
<name>A0ABX0AF78_9GAMM</name>
<dbReference type="InterPro" id="IPR038720">
    <property type="entry name" value="YprB_RNase_H-like_dom"/>
</dbReference>
<reference evidence="3 4" key="1">
    <citation type="submission" date="2018-07" db="EMBL/GenBank/DDBJ databases">
        <title>Whole genome Sequencing of Pseudoxanthomonas gei KCTC 32298 (T).</title>
        <authorList>
            <person name="Kumar S."/>
            <person name="Bansal K."/>
            <person name="Kaur A."/>
            <person name="Patil P."/>
            <person name="Sharma S."/>
            <person name="Patil P.B."/>
        </authorList>
    </citation>
    <scope>NUCLEOTIDE SEQUENCE [LARGE SCALE GENOMIC DNA]</scope>
    <source>
        <strain evidence="3 4">KCTC 32298</strain>
    </source>
</reference>
<protein>
    <submittedName>
        <fullName evidence="3">Exonuclease</fullName>
    </submittedName>
</protein>
<dbReference type="EMBL" id="QOVG01000005">
    <property type="protein sequence ID" value="NDK38896.1"/>
    <property type="molecule type" value="Genomic_DNA"/>
</dbReference>
<dbReference type="Pfam" id="PF13482">
    <property type="entry name" value="RNase_H_2"/>
    <property type="match status" value="1"/>
</dbReference>
<dbReference type="SUPFAM" id="SSF53098">
    <property type="entry name" value="Ribonuclease H-like"/>
    <property type="match status" value="1"/>
</dbReference>
<dbReference type="PANTHER" id="PTHR38462:SF1">
    <property type="entry name" value="YPRB RIBONUCLEASE H-LIKE DOMAIN-CONTAINING PROTEIN"/>
    <property type="match status" value="1"/>
</dbReference>
<keyword evidence="3" id="KW-0540">Nuclease</keyword>
<dbReference type="InterPro" id="IPR036397">
    <property type="entry name" value="RNaseH_sf"/>
</dbReference>
<comment type="caution">
    <text evidence="3">The sequence shown here is derived from an EMBL/GenBank/DDBJ whole genome shotgun (WGS) entry which is preliminary data.</text>
</comment>
<feature type="region of interest" description="Disordered" evidence="1">
    <location>
        <begin position="61"/>
        <end position="93"/>
    </location>
</feature>
<organism evidence="3 4">
    <name type="scientific">Pseudoxanthomonas gei</name>
    <dbReference type="NCBI Taxonomy" id="1383030"/>
    <lineage>
        <taxon>Bacteria</taxon>
        <taxon>Pseudomonadati</taxon>
        <taxon>Pseudomonadota</taxon>
        <taxon>Gammaproteobacteria</taxon>
        <taxon>Lysobacterales</taxon>
        <taxon>Lysobacteraceae</taxon>
        <taxon>Pseudoxanthomonas</taxon>
    </lineage>
</organism>
<dbReference type="InterPro" id="IPR012337">
    <property type="entry name" value="RNaseH-like_sf"/>
</dbReference>
<dbReference type="Proteomes" id="UP001429354">
    <property type="component" value="Unassembled WGS sequence"/>
</dbReference>
<keyword evidence="3" id="KW-0269">Exonuclease</keyword>
<keyword evidence="3" id="KW-0378">Hydrolase</keyword>
<evidence type="ECO:0000313" key="3">
    <source>
        <dbReference type="EMBL" id="NDK38896.1"/>
    </source>
</evidence>
<sequence>MSISLEKLRALKREAGAVAPAPSLCEARGRMERGAVAPAPSLCEARGGMGRGALGAELSEDFQSDNCNNSNNSNNKSTPPQSSPALRAREEAAPPLSEALRATVVRPSSQSIGALRRILGLREKALATPRPAKSTDRAVPGQEIATGLRLIETRLPMPAPDYPLSLAFAKRHGESLDPRRLLFFDTETTGLAGGTGTRAFMIGAADWHHDPLHGDGLRVRQLLMTTMAAETAMLETFTGWLQEKDTVLSSYNGRCYDSPLLKTRYRLARQADPISPLDHVDLLFPTRRRYRGTWENCRLATIERELLRIVREDDLPGSEAPAAWLNYLRGGSARNLRRVAAHNHQDVVTLALLMVRLVEVEAAGEEVVAFAEAP</sequence>
<feature type="domain" description="YprB ribonuclease H-like" evidence="2">
    <location>
        <begin position="182"/>
        <end position="357"/>
    </location>
</feature>
<accession>A0ABX0AF78</accession>